<proteinExistence type="predicted"/>
<organism evidence="1 2">
    <name type="scientific">Dyadobacter jiangsuensis</name>
    <dbReference type="NCBI Taxonomy" id="1591085"/>
    <lineage>
        <taxon>Bacteria</taxon>
        <taxon>Pseudomonadati</taxon>
        <taxon>Bacteroidota</taxon>
        <taxon>Cytophagia</taxon>
        <taxon>Cytophagales</taxon>
        <taxon>Spirosomataceae</taxon>
        <taxon>Dyadobacter</taxon>
    </lineage>
</organism>
<accession>A0A2P8FSY0</accession>
<dbReference type="Proteomes" id="UP000241964">
    <property type="component" value="Unassembled WGS sequence"/>
</dbReference>
<dbReference type="EMBL" id="PYAS01000013">
    <property type="protein sequence ID" value="PSL24811.1"/>
    <property type="molecule type" value="Genomic_DNA"/>
</dbReference>
<sequence>MNIFKGNSKYKAFFANSGTLWHRPNAENTAPLSCNSF</sequence>
<evidence type="ECO:0000313" key="1">
    <source>
        <dbReference type="EMBL" id="PSL24811.1"/>
    </source>
</evidence>
<name>A0A2P8FSY0_9BACT</name>
<dbReference type="AlphaFoldDB" id="A0A2P8FSY0"/>
<reference evidence="1 2" key="1">
    <citation type="submission" date="2018-03" db="EMBL/GenBank/DDBJ databases">
        <title>Genomic Encyclopedia of Archaeal and Bacterial Type Strains, Phase II (KMG-II): from individual species to whole genera.</title>
        <authorList>
            <person name="Goeker M."/>
        </authorList>
    </citation>
    <scope>NUCLEOTIDE SEQUENCE [LARGE SCALE GENOMIC DNA]</scope>
    <source>
        <strain evidence="1 2">DSM 29057</strain>
    </source>
</reference>
<comment type="caution">
    <text evidence="1">The sequence shown here is derived from an EMBL/GenBank/DDBJ whole genome shotgun (WGS) entry which is preliminary data.</text>
</comment>
<gene>
    <name evidence="1" type="ORF">CLV60_113236</name>
</gene>
<evidence type="ECO:0000313" key="2">
    <source>
        <dbReference type="Proteomes" id="UP000241964"/>
    </source>
</evidence>
<protein>
    <submittedName>
        <fullName evidence="1">Uncharacterized protein</fullName>
    </submittedName>
</protein>
<keyword evidence="2" id="KW-1185">Reference proteome</keyword>